<dbReference type="AlphaFoldDB" id="A0A2Z3H673"/>
<sequence length="101" mass="11009">MVDGRPFRWRFNDVLVVIPGDRSGPQFYVDWGWRDWLEPDGPGAEPHVVTPRFVAEAVRFAASLGWPSTAGWAPLRLGFQGGRFTAAATDAEPGAAPDTAI</sequence>
<organism evidence="1 2">
    <name type="scientific">Gemmata obscuriglobus</name>
    <dbReference type="NCBI Taxonomy" id="114"/>
    <lineage>
        <taxon>Bacteria</taxon>
        <taxon>Pseudomonadati</taxon>
        <taxon>Planctomycetota</taxon>
        <taxon>Planctomycetia</taxon>
        <taxon>Gemmatales</taxon>
        <taxon>Gemmataceae</taxon>
        <taxon>Gemmata</taxon>
    </lineage>
</organism>
<evidence type="ECO:0000313" key="1">
    <source>
        <dbReference type="EMBL" id="AWM40401.1"/>
    </source>
</evidence>
<gene>
    <name evidence="1" type="ORF">C1280_27720</name>
</gene>
<dbReference type="KEGG" id="gog:C1280_27720"/>
<evidence type="ECO:0000313" key="2">
    <source>
        <dbReference type="Proteomes" id="UP000245802"/>
    </source>
</evidence>
<proteinExistence type="predicted"/>
<name>A0A2Z3H673_9BACT</name>
<reference evidence="1 2" key="1">
    <citation type="submission" date="2018-01" db="EMBL/GenBank/DDBJ databases">
        <title>G. obscuriglobus.</title>
        <authorList>
            <person name="Franke J."/>
            <person name="Blomberg W."/>
            <person name="Selmecki A."/>
        </authorList>
    </citation>
    <scope>NUCLEOTIDE SEQUENCE [LARGE SCALE GENOMIC DNA]</scope>
    <source>
        <strain evidence="1 2">DSM 5831</strain>
    </source>
</reference>
<keyword evidence="2" id="KW-1185">Reference proteome</keyword>
<dbReference type="Proteomes" id="UP000245802">
    <property type="component" value="Chromosome"/>
</dbReference>
<protein>
    <submittedName>
        <fullName evidence="1">Uncharacterized protein</fullName>
    </submittedName>
</protein>
<dbReference type="EMBL" id="CP025958">
    <property type="protein sequence ID" value="AWM40401.1"/>
    <property type="molecule type" value="Genomic_DNA"/>
</dbReference>
<accession>A0A2Z3H673</accession>